<dbReference type="Proteomes" id="UP000481861">
    <property type="component" value="Unassembled WGS sequence"/>
</dbReference>
<gene>
    <name evidence="1" type="ORF">BDV95DRAFT_495105</name>
</gene>
<protein>
    <recommendedName>
        <fullName evidence="3">Glycosyltransferase family 25 protein</fullName>
    </recommendedName>
</protein>
<evidence type="ECO:0000313" key="1">
    <source>
        <dbReference type="EMBL" id="KAF2871347.1"/>
    </source>
</evidence>
<sequence length="347" mass="38886">FGVVLAVSHAKSPRREGLLYAADLTGINITIPEQPVWTKDDLDGFKSTERSRISRGSALAWMGHLNALEWFLSTPLDTALILEDDVDWDITLRLSQIPLAAAATRLLFSTNSTRTNLTLSDLTPQPPPRSKSLLFYPLSPFSFNKPHSPYWPPTPSWEILYLGHCGDAPSPADLSRHPYTTYHDASVPPFSALHPVTQSTLTTHHLPPSTRLIHRSHWPLCTFAYAVTRASARRILADYGTEGPNGCAAFDVRILEACRDKGWGCWTVEPELFHHMEGRSEIAGVDEREDDKGVDSGERQTWNIGCSARQRGVWVHEGDEEQRDMVREAVGRGECLVDEEEEEFVME</sequence>
<feature type="non-terminal residue" evidence="1">
    <location>
        <position position="1"/>
    </location>
</feature>
<name>A0A7C8IEW3_9PLEO</name>
<accession>A0A7C8IEW3</accession>
<evidence type="ECO:0000313" key="2">
    <source>
        <dbReference type="Proteomes" id="UP000481861"/>
    </source>
</evidence>
<dbReference type="AlphaFoldDB" id="A0A7C8IEW3"/>
<keyword evidence="2" id="KW-1185">Reference proteome</keyword>
<reference evidence="1 2" key="1">
    <citation type="submission" date="2020-01" db="EMBL/GenBank/DDBJ databases">
        <authorList>
            <consortium name="DOE Joint Genome Institute"/>
            <person name="Haridas S."/>
            <person name="Albert R."/>
            <person name="Binder M."/>
            <person name="Bloem J."/>
            <person name="Labutti K."/>
            <person name="Salamov A."/>
            <person name="Andreopoulos B."/>
            <person name="Baker S.E."/>
            <person name="Barry K."/>
            <person name="Bills G."/>
            <person name="Bluhm B.H."/>
            <person name="Cannon C."/>
            <person name="Castanera R."/>
            <person name="Culley D.E."/>
            <person name="Daum C."/>
            <person name="Ezra D."/>
            <person name="Gonzalez J.B."/>
            <person name="Henrissat B."/>
            <person name="Kuo A."/>
            <person name="Liang C."/>
            <person name="Lipzen A."/>
            <person name="Lutzoni F."/>
            <person name="Magnuson J."/>
            <person name="Mondo S."/>
            <person name="Nolan M."/>
            <person name="Ohm R."/>
            <person name="Pangilinan J."/>
            <person name="Park H.-J.H."/>
            <person name="Ramirez L."/>
            <person name="Alfaro M."/>
            <person name="Sun H."/>
            <person name="Tritt A."/>
            <person name="Yoshinaga Y."/>
            <person name="Zwiers L.-H.L."/>
            <person name="Turgeon B.G."/>
            <person name="Goodwin S.B."/>
            <person name="Spatafora J.W."/>
            <person name="Crous P.W."/>
            <person name="Grigoriev I.V."/>
        </authorList>
    </citation>
    <scope>NUCLEOTIDE SEQUENCE [LARGE SCALE GENOMIC DNA]</scope>
    <source>
        <strain evidence="1 2">CBS 611.86</strain>
    </source>
</reference>
<evidence type="ECO:0008006" key="3">
    <source>
        <dbReference type="Google" id="ProtNLM"/>
    </source>
</evidence>
<comment type="caution">
    <text evidence="1">The sequence shown here is derived from an EMBL/GenBank/DDBJ whole genome shotgun (WGS) entry which is preliminary data.</text>
</comment>
<dbReference type="OrthoDB" id="47375at2759"/>
<proteinExistence type="predicted"/>
<dbReference type="EMBL" id="JAADJZ010000012">
    <property type="protein sequence ID" value="KAF2871347.1"/>
    <property type="molecule type" value="Genomic_DNA"/>
</dbReference>
<organism evidence="1 2">
    <name type="scientific">Massariosphaeria phaeospora</name>
    <dbReference type="NCBI Taxonomy" id="100035"/>
    <lineage>
        <taxon>Eukaryota</taxon>
        <taxon>Fungi</taxon>
        <taxon>Dikarya</taxon>
        <taxon>Ascomycota</taxon>
        <taxon>Pezizomycotina</taxon>
        <taxon>Dothideomycetes</taxon>
        <taxon>Pleosporomycetidae</taxon>
        <taxon>Pleosporales</taxon>
        <taxon>Pleosporales incertae sedis</taxon>
        <taxon>Massariosphaeria</taxon>
    </lineage>
</organism>